<evidence type="ECO:0000313" key="2">
    <source>
        <dbReference type="Proteomes" id="UP000299102"/>
    </source>
</evidence>
<accession>A0A4C1XQX8</accession>
<organism evidence="1 2">
    <name type="scientific">Eumeta variegata</name>
    <name type="common">Bagworm moth</name>
    <name type="synonym">Eumeta japonica</name>
    <dbReference type="NCBI Taxonomy" id="151549"/>
    <lineage>
        <taxon>Eukaryota</taxon>
        <taxon>Metazoa</taxon>
        <taxon>Ecdysozoa</taxon>
        <taxon>Arthropoda</taxon>
        <taxon>Hexapoda</taxon>
        <taxon>Insecta</taxon>
        <taxon>Pterygota</taxon>
        <taxon>Neoptera</taxon>
        <taxon>Endopterygota</taxon>
        <taxon>Lepidoptera</taxon>
        <taxon>Glossata</taxon>
        <taxon>Ditrysia</taxon>
        <taxon>Tineoidea</taxon>
        <taxon>Psychidae</taxon>
        <taxon>Oiketicinae</taxon>
        <taxon>Eumeta</taxon>
    </lineage>
</organism>
<dbReference type="EMBL" id="BGZK01000904">
    <property type="protein sequence ID" value="GBP64647.1"/>
    <property type="molecule type" value="Genomic_DNA"/>
</dbReference>
<proteinExistence type="predicted"/>
<name>A0A4C1XQX8_EUMVA</name>
<keyword evidence="2" id="KW-1185">Reference proteome</keyword>
<protein>
    <submittedName>
        <fullName evidence="1">Uncharacterized protein</fullName>
    </submittedName>
</protein>
<sequence>MNVNFFYFDSRVVASSSQPFSIEVRAGISLRNKIADKTSSHDRRHPSITRHIDIDNKRYPRAAGARRW</sequence>
<reference evidence="1 2" key="1">
    <citation type="journal article" date="2019" name="Commun. Biol.">
        <title>The bagworm genome reveals a unique fibroin gene that provides high tensile strength.</title>
        <authorList>
            <person name="Kono N."/>
            <person name="Nakamura H."/>
            <person name="Ohtoshi R."/>
            <person name="Tomita M."/>
            <person name="Numata K."/>
            <person name="Arakawa K."/>
        </authorList>
    </citation>
    <scope>NUCLEOTIDE SEQUENCE [LARGE SCALE GENOMIC DNA]</scope>
</reference>
<dbReference type="AlphaFoldDB" id="A0A4C1XQX8"/>
<comment type="caution">
    <text evidence="1">The sequence shown here is derived from an EMBL/GenBank/DDBJ whole genome shotgun (WGS) entry which is preliminary data.</text>
</comment>
<evidence type="ECO:0000313" key="1">
    <source>
        <dbReference type="EMBL" id="GBP64647.1"/>
    </source>
</evidence>
<gene>
    <name evidence="1" type="ORF">EVAR_42597_1</name>
</gene>
<dbReference type="Proteomes" id="UP000299102">
    <property type="component" value="Unassembled WGS sequence"/>
</dbReference>